<reference evidence="2 3" key="1">
    <citation type="submission" date="2013-10" db="EMBL/GenBank/DDBJ databases">
        <authorList>
            <person name="Wang G."/>
            <person name="Zhuang W."/>
        </authorList>
    </citation>
    <scope>NUCLEOTIDE SEQUENCE [LARGE SCALE GENOMIC DNA]</scope>
    <source>
        <strain evidence="2 3">DSM 20118</strain>
    </source>
</reference>
<dbReference type="InterPro" id="IPR029062">
    <property type="entry name" value="Class_I_gatase-like"/>
</dbReference>
<sequence>MGTVVLYGLDTMADWEYAYLTAGLTIAAEQGDHRYRFVTAGPTGTTQVTTTGRLRVLLDTQLDQVPLEDIAALVLPGGESWGEGHEQVLDLARRCVDAGVPVAAICGATLALARTGLLDDREHTSNAADFLATAPGYAGHALYREGRTVVDRGVITAPATAPVDFARAVFEALELFPPEITEAWYGLYTTGERRFYDQLTGAGA</sequence>
<dbReference type="PANTHER" id="PTHR43130">
    <property type="entry name" value="ARAC-FAMILY TRANSCRIPTIONAL REGULATOR"/>
    <property type="match status" value="1"/>
</dbReference>
<dbReference type="SUPFAM" id="SSF52317">
    <property type="entry name" value="Class I glutamine amidotransferase-like"/>
    <property type="match status" value="1"/>
</dbReference>
<dbReference type="InterPro" id="IPR002818">
    <property type="entry name" value="DJ-1/PfpI"/>
</dbReference>
<gene>
    <name evidence="2" type="ORF">Q760_07400</name>
</gene>
<dbReference type="STRING" id="1408250.Q760_07400"/>
<evidence type="ECO:0000313" key="3">
    <source>
        <dbReference type="Proteomes" id="UP000029833"/>
    </source>
</evidence>
<feature type="domain" description="DJ-1/PfpI" evidence="1">
    <location>
        <begin position="4"/>
        <end position="171"/>
    </location>
</feature>
<organism evidence="2 3">
    <name type="scientific">Cellulomonas cellasea DSM 20118</name>
    <dbReference type="NCBI Taxonomy" id="1408250"/>
    <lineage>
        <taxon>Bacteria</taxon>
        <taxon>Bacillati</taxon>
        <taxon>Actinomycetota</taxon>
        <taxon>Actinomycetes</taxon>
        <taxon>Micrococcales</taxon>
        <taxon>Cellulomonadaceae</taxon>
        <taxon>Cellulomonas</taxon>
    </lineage>
</organism>
<proteinExistence type="predicted"/>
<accession>A0A0A0B346</accession>
<dbReference type="AlphaFoldDB" id="A0A0A0B346"/>
<evidence type="ECO:0000259" key="1">
    <source>
        <dbReference type="Pfam" id="PF01965"/>
    </source>
</evidence>
<dbReference type="InterPro" id="IPR052158">
    <property type="entry name" value="INH-QAR"/>
</dbReference>
<dbReference type="RefSeq" id="WP_034634984.1">
    <property type="nucleotide sequence ID" value="NZ_AXNT01000187.1"/>
</dbReference>
<comment type="caution">
    <text evidence="2">The sequence shown here is derived from an EMBL/GenBank/DDBJ whole genome shotgun (WGS) entry which is preliminary data.</text>
</comment>
<dbReference type="Pfam" id="PF01965">
    <property type="entry name" value="DJ-1_PfpI"/>
    <property type="match status" value="1"/>
</dbReference>
<dbReference type="OrthoDB" id="6003696at2"/>
<keyword evidence="3" id="KW-1185">Reference proteome</keyword>
<protein>
    <submittedName>
        <fullName evidence="2">Thiazole biosynthesis protein ThiJ</fullName>
    </submittedName>
</protein>
<dbReference type="PANTHER" id="PTHR43130:SF3">
    <property type="entry name" value="HTH-TYPE TRANSCRIPTIONAL REGULATOR RV1931C"/>
    <property type="match status" value="1"/>
</dbReference>
<dbReference type="Gene3D" id="3.40.50.880">
    <property type="match status" value="1"/>
</dbReference>
<dbReference type="EMBL" id="AXNT01000187">
    <property type="protein sequence ID" value="KGM00602.1"/>
    <property type="molecule type" value="Genomic_DNA"/>
</dbReference>
<dbReference type="Proteomes" id="UP000029833">
    <property type="component" value="Unassembled WGS sequence"/>
</dbReference>
<name>A0A0A0B346_9CELL</name>
<evidence type="ECO:0000313" key="2">
    <source>
        <dbReference type="EMBL" id="KGM00602.1"/>
    </source>
</evidence>